<sequence>MQAAGQGAAHDARPRIKFGVQDDIAPFVMPDRHSGLLVDVLRDAMATQGVTAEFIYLPKKRTEEALRSGLVDVSTSGKPAVPLPGVFSRWPVTSFHNQAITRRAHLPRLDSVADLARYRVSAFFGAAEMLGQAYRDAALRNPRYQEPKTLQSPLLVLRQVDVVISQKDIFHYYLHRQSYQRDGDFDLAYHDIIGKPNEYWFVFRLAEQRDAFERGIAALYKSGDMDRLFERYAKAYGTSREFFQPLDCQFAAVKPKGC</sequence>
<name>A0A6N9HFF1_9BURK</name>
<evidence type="ECO:0000313" key="2">
    <source>
        <dbReference type="Proteomes" id="UP000448575"/>
    </source>
</evidence>
<evidence type="ECO:0000313" key="1">
    <source>
        <dbReference type="EMBL" id="MYN02007.1"/>
    </source>
</evidence>
<dbReference type="Gene3D" id="3.40.190.10">
    <property type="entry name" value="Periplasmic binding protein-like II"/>
    <property type="match status" value="2"/>
</dbReference>
<comment type="caution">
    <text evidence="1">The sequence shown here is derived from an EMBL/GenBank/DDBJ whole genome shotgun (WGS) entry which is preliminary data.</text>
</comment>
<keyword evidence="2" id="KW-1185">Reference proteome</keyword>
<dbReference type="AlphaFoldDB" id="A0A6N9HFF1"/>
<dbReference type="SUPFAM" id="SSF53850">
    <property type="entry name" value="Periplasmic binding protein-like II"/>
    <property type="match status" value="1"/>
</dbReference>
<organism evidence="1 2">
    <name type="scientific">Pseudoduganella guangdongensis</name>
    <dbReference type="NCBI Taxonomy" id="2692179"/>
    <lineage>
        <taxon>Bacteria</taxon>
        <taxon>Pseudomonadati</taxon>
        <taxon>Pseudomonadota</taxon>
        <taxon>Betaproteobacteria</taxon>
        <taxon>Burkholderiales</taxon>
        <taxon>Oxalobacteraceae</taxon>
        <taxon>Telluria group</taxon>
        <taxon>Pseudoduganella</taxon>
    </lineage>
</organism>
<dbReference type="EMBL" id="WWCJ01000005">
    <property type="protein sequence ID" value="MYN02007.1"/>
    <property type="molecule type" value="Genomic_DNA"/>
</dbReference>
<protein>
    <submittedName>
        <fullName evidence="1">Transporter substrate-binding domain-containing protein</fullName>
    </submittedName>
</protein>
<accession>A0A6N9HFF1</accession>
<reference evidence="1 2" key="1">
    <citation type="submission" date="2019-12" db="EMBL/GenBank/DDBJ databases">
        <title>Novel species isolated from a subtropical stream in China.</title>
        <authorList>
            <person name="Lu H."/>
        </authorList>
    </citation>
    <scope>NUCLEOTIDE SEQUENCE [LARGE SCALE GENOMIC DNA]</scope>
    <source>
        <strain evidence="1 2">DS3</strain>
    </source>
</reference>
<gene>
    <name evidence="1" type="ORF">GTP41_07810</name>
</gene>
<dbReference type="Proteomes" id="UP000448575">
    <property type="component" value="Unassembled WGS sequence"/>
</dbReference>
<proteinExistence type="predicted"/>